<protein>
    <submittedName>
        <fullName evidence="1">Uncharacterized protein</fullName>
    </submittedName>
</protein>
<organism evidence="1 2">
    <name type="scientific">Macroventuria anomochaeta</name>
    <dbReference type="NCBI Taxonomy" id="301207"/>
    <lineage>
        <taxon>Eukaryota</taxon>
        <taxon>Fungi</taxon>
        <taxon>Dikarya</taxon>
        <taxon>Ascomycota</taxon>
        <taxon>Pezizomycotina</taxon>
        <taxon>Dothideomycetes</taxon>
        <taxon>Pleosporomycetidae</taxon>
        <taxon>Pleosporales</taxon>
        <taxon>Pleosporineae</taxon>
        <taxon>Didymellaceae</taxon>
        <taxon>Macroventuria</taxon>
    </lineage>
</organism>
<name>A0ACB6SJA9_9PLEO</name>
<sequence>MAQNPSYPPSLNNFMTDGLCTFDTCNVCLESFDSAPVAVGFNGTNVCNHIFGRECLQEWLLSSSANANKCPTCRRDLCRAEDVAQAEEDTAGQEEEDEDEEDEESEDEQFPDDLQAISNPAHVYDFMVHLAARLKDAVREDSSSEEDEEDNSVGKDEEFENEGEDLEEEE</sequence>
<accession>A0ACB6SJA9</accession>
<evidence type="ECO:0000313" key="2">
    <source>
        <dbReference type="Proteomes" id="UP000799754"/>
    </source>
</evidence>
<reference evidence="1" key="1">
    <citation type="journal article" date="2020" name="Stud. Mycol.">
        <title>101 Dothideomycetes genomes: a test case for predicting lifestyles and emergence of pathogens.</title>
        <authorList>
            <person name="Haridas S."/>
            <person name="Albert R."/>
            <person name="Binder M."/>
            <person name="Bloem J."/>
            <person name="Labutti K."/>
            <person name="Salamov A."/>
            <person name="Andreopoulos B."/>
            <person name="Baker S."/>
            <person name="Barry K."/>
            <person name="Bills G."/>
            <person name="Bluhm B."/>
            <person name="Cannon C."/>
            <person name="Castanera R."/>
            <person name="Culley D."/>
            <person name="Daum C."/>
            <person name="Ezra D."/>
            <person name="Gonzalez J."/>
            <person name="Henrissat B."/>
            <person name="Kuo A."/>
            <person name="Liang C."/>
            <person name="Lipzen A."/>
            <person name="Lutzoni F."/>
            <person name="Magnuson J."/>
            <person name="Mondo S."/>
            <person name="Nolan M."/>
            <person name="Ohm R."/>
            <person name="Pangilinan J."/>
            <person name="Park H.-J."/>
            <person name="Ramirez L."/>
            <person name="Alfaro M."/>
            <person name="Sun H."/>
            <person name="Tritt A."/>
            <person name="Yoshinaga Y."/>
            <person name="Zwiers L.-H."/>
            <person name="Turgeon B."/>
            <person name="Goodwin S."/>
            <person name="Spatafora J."/>
            <person name="Crous P."/>
            <person name="Grigoriev I."/>
        </authorList>
    </citation>
    <scope>NUCLEOTIDE SEQUENCE</scope>
    <source>
        <strain evidence="1">CBS 525.71</strain>
    </source>
</reference>
<gene>
    <name evidence="1" type="ORF">BU25DRAFT_453285</name>
</gene>
<dbReference type="Proteomes" id="UP000799754">
    <property type="component" value="Unassembled WGS sequence"/>
</dbReference>
<proteinExistence type="predicted"/>
<dbReference type="EMBL" id="MU006701">
    <property type="protein sequence ID" value="KAF2633534.1"/>
    <property type="molecule type" value="Genomic_DNA"/>
</dbReference>
<comment type="caution">
    <text evidence="1">The sequence shown here is derived from an EMBL/GenBank/DDBJ whole genome shotgun (WGS) entry which is preliminary data.</text>
</comment>
<keyword evidence="2" id="KW-1185">Reference proteome</keyword>
<evidence type="ECO:0000313" key="1">
    <source>
        <dbReference type="EMBL" id="KAF2633534.1"/>
    </source>
</evidence>